<dbReference type="SUPFAM" id="SSF82895">
    <property type="entry name" value="TSP-1 type 1 repeat"/>
    <property type="match status" value="1"/>
</dbReference>
<dbReference type="FunFam" id="2.20.100.10:FF:000037">
    <property type="entry name" value="Spondin 2"/>
    <property type="match status" value="1"/>
</dbReference>
<dbReference type="InterPro" id="IPR051418">
    <property type="entry name" value="Spondin/Thrombospondin_T1"/>
</dbReference>
<reference evidence="10" key="3">
    <citation type="submission" date="2025-09" db="UniProtKB">
        <authorList>
            <consortium name="Ensembl"/>
        </authorList>
    </citation>
    <scope>IDENTIFICATION</scope>
</reference>
<dbReference type="SMART" id="SM00209">
    <property type="entry name" value="TSP1"/>
    <property type="match status" value="1"/>
</dbReference>
<evidence type="ECO:0000256" key="2">
    <source>
        <dbReference type="ARBA" id="ARBA00022525"/>
    </source>
</evidence>
<evidence type="ECO:0000256" key="6">
    <source>
        <dbReference type="ARBA" id="ARBA00022889"/>
    </source>
</evidence>
<dbReference type="GeneTree" id="ENSGT00940000165836"/>
<evidence type="ECO:0000256" key="1">
    <source>
        <dbReference type="ARBA" id="ARBA00004498"/>
    </source>
</evidence>
<evidence type="ECO:0000256" key="7">
    <source>
        <dbReference type="ARBA" id="ARBA00023157"/>
    </source>
</evidence>
<dbReference type="PANTHER" id="PTHR11311">
    <property type="entry name" value="SPONDIN"/>
    <property type="match status" value="1"/>
</dbReference>
<reference evidence="10" key="2">
    <citation type="submission" date="2025-08" db="UniProtKB">
        <authorList>
            <consortium name="Ensembl"/>
        </authorList>
    </citation>
    <scope>IDENTIFICATION</scope>
</reference>
<feature type="domain" description="Spondin" evidence="9">
    <location>
        <begin position="1"/>
        <end position="183"/>
    </location>
</feature>
<dbReference type="PANTHER" id="PTHR11311:SF33">
    <property type="entry name" value="MINDIN1"/>
    <property type="match status" value="1"/>
</dbReference>
<dbReference type="Ensembl" id="ENSECRT00000023527.1">
    <property type="protein sequence ID" value="ENSECRP00000023033.1"/>
    <property type="gene ID" value="ENSECRG00000015572.1"/>
</dbReference>
<name>A0A8C4XD27_ERPCA</name>
<keyword evidence="7" id="KW-1015">Disulfide bond</keyword>
<evidence type="ECO:0000313" key="10">
    <source>
        <dbReference type="Ensembl" id="ENSECRP00000023033.1"/>
    </source>
</evidence>
<dbReference type="GO" id="GO:0031012">
    <property type="term" value="C:extracellular matrix"/>
    <property type="evidence" value="ECO:0007669"/>
    <property type="project" value="TreeGrafter"/>
</dbReference>
<dbReference type="InterPro" id="IPR036383">
    <property type="entry name" value="TSP1_rpt_sf"/>
</dbReference>
<dbReference type="PROSITE" id="PS51020">
    <property type="entry name" value="SPONDIN"/>
    <property type="match status" value="1"/>
</dbReference>
<dbReference type="InterPro" id="IPR038678">
    <property type="entry name" value="Spondin_N_sf"/>
</dbReference>
<dbReference type="Proteomes" id="UP000694620">
    <property type="component" value="Chromosome 11"/>
</dbReference>
<organism evidence="10 11">
    <name type="scientific">Erpetoichthys calabaricus</name>
    <name type="common">Rope fish</name>
    <name type="synonym">Calamoichthys calabaricus</name>
    <dbReference type="NCBI Taxonomy" id="27687"/>
    <lineage>
        <taxon>Eukaryota</taxon>
        <taxon>Metazoa</taxon>
        <taxon>Chordata</taxon>
        <taxon>Craniata</taxon>
        <taxon>Vertebrata</taxon>
        <taxon>Euteleostomi</taxon>
        <taxon>Actinopterygii</taxon>
        <taxon>Polypteriformes</taxon>
        <taxon>Polypteridae</taxon>
        <taxon>Erpetoichthys</taxon>
    </lineage>
</organism>
<dbReference type="GO" id="GO:0007155">
    <property type="term" value="P:cell adhesion"/>
    <property type="evidence" value="ECO:0007669"/>
    <property type="project" value="UniProtKB-KW"/>
</dbReference>
<comment type="subcellular location">
    <subcellularLocation>
        <location evidence="1">Secreted</location>
        <location evidence="1">Extracellular space</location>
        <location evidence="1">Extracellular matrix</location>
    </subcellularLocation>
</comment>
<keyword evidence="4" id="KW-0479">Metal-binding</keyword>
<dbReference type="PROSITE" id="PS50092">
    <property type="entry name" value="TSP1"/>
    <property type="match status" value="1"/>
</dbReference>
<evidence type="ECO:0000256" key="3">
    <source>
        <dbReference type="ARBA" id="ARBA00022530"/>
    </source>
</evidence>
<evidence type="ECO:0000256" key="5">
    <source>
        <dbReference type="ARBA" id="ARBA00022729"/>
    </source>
</evidence>
<dbReference type="InterPro" id="IPR009465">
    <property type="entry name" value="Spondin_N"/>
</dbReference>
<dbReference type="Gene3D" id="2.60.40.2130">
    <property type="entry name" value="F-spondin domain"/>
    <property type="match status" value="1"/>
</dbReference>
<dbReference type="Pfam" id="PF19028">
    <property type="entry name" value="TSP1_spondin"/>
    <property type="match status" value="1"/>
</dbReference>
<dbReference type="InterPro" id="IPR000884">
    <property type="entry name" value="TSP1_rpt"/>
</dbReference>
<keyword evidence="11" id="KW-1185">Reference proteome</keyword>
<sequence length="294" mass="32104">MLEPDLLSVSDGTTRRATRTSGVLLLLAGRPACHATDAKPCLAAGPQYPLFRPPAQWSKLIGKRCQSGGLGWECQSRDEDTGQCLTEIRKSLKMIHAIHQVPNVSSGTGRTAARLIPSPDWFTGVDSLDLCDGGHWKPRVTLELRPYDAGTDSGFTFSSPNFPTLPAGEHHTRVGAPITPAQLFYYPRLAETTTLATLTIVRRTKRPAGRLHPSHNATGISNSFYSNLPETPLDCEVSRWSSWGLCSAPCAQAGLRQRTRFVLLRPANDGEPCPDLEEESPCVWEGCSVDGDRR</sequence>
<evidence type="ECO:0000256" key="8">
    <source>
        <dbReference type="ARBA" id="ARBA00023180"/>
    </source>
</evidence>
<dbReference type="Pfam" id="PF06468">
    <property type="entry name" value="Spond_N"/>
    <property type="match status" value="1"/>
</dbReference>
<keyword evidence="8" id="KW-0325">Glycoprotein</keyword>
<dbReference type="InterPro" id="IPR044004">
    <property type="entry name" value="TSP1_spondin_dom"/>
</dbReference>
<dbReference type="GO" id="GO:0046872">
    <property type="term" value="F:metal ion binding"/>
    <property type="evidence" value="ECO:0007669"/>
    <property type="project" value="UniProtKB-KW"/>
</dbReference>
<keyword evidence="5" id="KW-0732">Signal</keyword>
<accession>A0A8C4XD27</accession>
<dbReference type="AlphaFoldDB" id="A0A8C4XD27"/>
<evidence type="ECO:0000259" key="9">
    <source>
        <dbReference type="PROSITE" id="PS51020"/>
    </source>
</evidence>
<proteinExistence type="predicted"/>
<evidence type="ECO:0000313" key="11">
    <source>
        <dbReference type="Proteomes" id="UP000694620"/>
    </source>
</evidence>
<dbReference type="Gene3D" id="2.20.100.10">
    <property type="entry name" value="Thrombospondin type-1 (TSP1) repeat"/>
    <property type="match status" value="1"/>
</dbReference>
<keyword evidence="6" id="KW-0130">Cell adhesion</keyword>
<keyword evidence="3" id="KW-0272">Extracellular matrix</keyword>
<reference evidence="10" key="1">
    <citation type="submission" date="2021-06" db="EMBL/GenBank/DDBJ databases">
        <authorList>
            <consortium name="Wellcome Sanger Institute Data Sharing"/>
        </authorList>
    </citation>
    <scope>NUCLEOTIDE SEQUENCE [LARGE SCALE GENOMIC DNA]</scope>
</reference>
<protein>
    <recommendedName>
        <fullName evidence="9">Spondin domain-containing protein</fullName>
    </recommendedName>
</protein>
<evidence type="ECO:0000256" key="4">
    <source>
        <dbReference type="ARBA" id="ARBA00022723"/>
    </source>
</evidence>
<keyword evidence="2" id="KW-0964">Secreted</keyword>